<dbReference type="GO" id="GO:0042626">
    <property type="term" value="F:ATPase-coupled transmembrane transporter activity"/>
    <property type="evidence" value="ECO:0007669"/>
    <property type="project" value="TreeGrafter"/>
</dbReference>
<keyword evidence="3" id="KW-0547">Nucleotide-binding</keyword>
<evidence type="ECO:0000313" key="9">
    <source>
        <dbReference type="WBParaSite" id="PDA_v2.g27789.t1"/>
    </source>
</evidence>
<evidence type="ECO:0000256" key="1">
    <source>
        <dbReference type="ARBA" id="ARBA00004141"/>
    </source>
</evidence>
<evidence type="ECO:0000256" key="5">
    <source>
        <dbReference type="ARBA" id="ARBA00022989"/>
    </source>
</evidence>
<proteinExistence type="predicted"/>
<evidence type="ECO:0000313" key="8">
    <source>
        <dbReference type="Proteomes" id="UP000887578"/>
    </source>
</evidence>
<dbReference type="GO" id="GO:0016887">
    <property type="term" value="F:ATP hydrolysis activity"/>
    <property type="evidence" value="ECO:0007669"/>
    <property type="project" value="InterPro"/>
</dbReference>
<evidence type="ECO:0000256" key="2">
    <source>
        <dbReference type="ARBA" id="ARBA00022692"/>
    </source>
</evidence>
<dbReference type="Gene3D" id="3.40.50.300">
    <property type="entry name" value="P-loop containing nucleotide triphosphate hydrolases"/>
    <property type="match status" value="1"/>
</dbReference>
<keyword evidence="2" id="KW-0812">Transmembrane</keyword>
<dbReference type="GO" id="GO:0016020">
    <property type="term" value="C:membrane"/>
    <property type="evidence" value="ECO:0007669"/>
    <property type="project" value="UniProtKB-SubCell"/>
</dbReference>
<dbReference type="Gene3D" id="3.30.420.40">
    <property type="match status" value="1"/>
</dbReference>
<evidence type="ECO:0000256" key="4">
    <source>
        <dbReference type="ARBA" id="ARBA00022840"/>
    </source>
</evidence>
<dbReference type="InterPro" id="IPR003439">
    <property type="entry name" value="ABC_transporter-like_ATP-bd"/>
</dbReference>
<dbReference type="Gene3D" id="3.30.30.30">
    <property type="match status" value="1"/>
</dbReference>
<dbReference type="PROSITE" id="PS50893">
    <property type="entry name" value="ABC_TRANSPORTER_2"/>
    <property type="match status" value="1"/>
</dbReference>
<keyword evidence="4" id="KW-0067">ATP-binding</keyword>
<keyword evidence="5" id="KW-1133">Transmembrane helix</keyword>
<dbReference type="SUPFAM" id="SSF52540">
    <property type="entry name" value="P-loop containing nucleoside triphosphate hydrolases"/>
    <property type="match status" value="1"/>
</dbReference>
<dbReference type="InterPro" id="IPR039421">
    <property type="entry name" value="Type_1_exporter"/>
</dbReference>
<dbReference type="Proteomes" id="UP000887578">
    <property type="component" value="Unplaced"/>
</dbReference>
<sequence length="645" mass="73374">MLQQILEIQLHLSDRTVISLIERFYDTLGGIITIDGKDIRTLNIRHMRNAIALVGQEPTLFNISIRDNITYGLENVTDEEVIKAAQLANIHSFIESLPNGYDTSVGGRGTQLSGGQRQRIAIARAVIRNPRILLLDEATAALDGESEKIVQEALDRAKSGRTCLVVAHRLSTIQNADIICVIENGKCVEFADILVQLRSYPSCFQFCKDLQTKFHQFQIPYYYVSQQNFLFSLLLASTKITSKFGDTVLLVIPFKTNLHVGEFKYTKKGYKLIQKKFLPFNPKAKPDILRQRILGSSTPKKLIVAPNGCKKFAYQKVFKKTDGCLVIVADGCLICHPEQFVVEECKWILDKNYVKYHILPTSISSFNIYASYGCDNAKFELLKVNLDEPLPISKTTYFSKSVVEVLVDINDSECMKESVGKIFHKVKLTITIDQNNFYDIYQEDMRLADFGTFPSRIQVLAKLKIPFIGFFDNSSVVAVHKESDGYIFLEKWNGQYGKETFISFDKEKPQFGLDALNAIKRKHSFVVFDLIKIMSMPSDSIEESSHWGFTFTKDAENPVLLQFNTFSGKRMAASPAFLLAMLLDQQFKAIKKEIGEKPTKIAIWIFKEYDDEGMKRIKAGIQEACELKKVECMFINAPEYNKMIY</sequence>
<dbReference type="PANTHER" id="PTHR24221">
    <property type="entry name" value="ATP-BINDING CASSETTE SUB-FAMILY B"/>
    <property type="match status" value="1"/>
</dbReference>
<protein>
    <submittedName>
        <fullName evidence="9">ABC transporter domain-containing protein</fullName>
    </submittedName>
</protein>
<dbReference type="PANTHER" id="PTHR24221:SF503">
    <property type="entry name" value="MITOCHONDRIAL POTASSIUM CHANNEL ATP-BINDING SUBUNIT"/>
    <property type="match status" value="1"/>
</dbReference>
<evidence type="ECO:0000256" key="6">
    <source>
        <dbReference type="ARBA" id="ARBA00023136"/>
    </source>
</evidence>
<dbReference type="InterPro" id="IPR017871">
    <property type="entry name" value="ABC_transporter-like_CS"/>
</dbReference>
<keyword evidence="6" id="KW-0472">Membrane</keyword>
<evidence type="ECO:0000259" key="7">
    <source>
        <dbReference type="PROSITE" id="PS50893"/>
    </source>
</evidence>
<comment type="subcellular location">
    <subcellularLocation>
        <location evidence="1">Membrane</location>
        <topology evidence="1">Multi-pass membrane protein</topology>
    </subcellularLocation>
</comment>
<dbReference type="AlphaFoldDB" id="A0A914QEH1"/>
<evidence type="ECO:0000256" key="3">
    <source>
        <dbReference type="ARBA" id="ARBA00022741"/>
    </source>
</evidence>
<accession>A0A914QEH1</accession>
<dbReference type="GO" id="GO:0005524">
    <property type="term" value="F:ATP binding"/>
    <property type="evidence" value="ECO:0007669"/>
    <property type="project" value="UniProtKB-KW"/>
</dbReference>
<name>A0A914QEH1_9BILA</name>
<dbReference type="FunFam" id="3.40.50.300:FF:000913">
    <property type="entry name" value="ABC multidrug transporter SitT"/>
    <property type="match status" value="1"/>
</dbReference>
<dbReference type="PROSITE" id="PS00211">
    <property type="entry name" value="ABC_TRANSPORTER_1"/>
    <property type="match status" value="1"/>
</dbReference>
<dbReference type="WBParaSite" id="PDA_v2.g27789.t1">
    <property type="protein sequence ID" value="PDA_v2.g27789.t1"/>
    <property type="gene ID" value="PDA_v2.g27789"/>
</dbReference>
<dbReference type="Pfam" id="PF00005">
    <property type="entry name" value="ABC_tran"/>
    <property type="match status" value="1"/>
</dbReference>
<reference evidence="9" key="1">
    <citation type="submission" date="2022-11" db="UniProtKB">
        <authorList>
            <consortium name="WormBaseParasite"/>
        </authorList>
    </citation>
    <scope>IDENTIFICATION</scope>
</reference>
<organism evidence="8 9">
    <name type="scientific">Panagrolaimus davidi</name>
    <dbReference type="NCBI Taxonomy" id="227884"/>
    <lineage>
        <taxon>Eukaryota</taxon>
        <taxon>Metazoa</taxon>
        <taxon>Ecdysozoa</taxon>
        <taxon>Nematoda</taxon>
        <taxon>Chromadorea</taxon>
        <taxon>Rhabditida</taxon>
        <taxon>Tylenchina</taxon>
        <taxon>Panagrolaimomorpha</taxon>
        <taxon>Panagrolaimoidea</taxon>
        <taxon>Panagrolaimidae</taxon>
        <taxon>Panagrolaimus</taxon>
    </lineage>
</organism>
<dbReference type="InterPro" id="IPR027417">
    <property type="entry name" value="P-loop_NTPase"/>
</dbReference>
<keyword evidence="8" id="KW-1185">Reference proteome</keyword>
<feature type="domain" description="ABC transporter" evidence="7">
    <location>
        <begin position="3"/>
        <end position="209"/>
    </location>
</feature>